<evidence type="ECO:0000256" key="1">
    <source>
        <dbReference type="ARBA" id="ARBA00010062"/>
    </source>
</evidence>
<dbReference type="InterPro" id="IPR006311">
    <property type="entry name" value="TAT_signal"/>
</dbReference>
<evidence type="ECO:0000313" key="6">
    <source>
        <dbReference type="Proteomes" id="UP001518990"/>
    </source>
</evidence>
<dbReference type="PROSITE" id="PS51318">
    <property type="entry name" value="TAT"/>
    <property type="match status" value="1"/>
</dbReference>
<comment type="caution">
    <text evidence="5">The sequence shown here is derived from an EMBL/GenBank/DDBJ whole genome shotgun (WGS) entry which is preliminary data.</text>
</comment>
<dbReference type="Pfam" id="PF13458">
    <property type="entry name" value="Peripla_BP_6"/>
    <property type="match status" value="1"/>
</dbReference>
<evidence type="ECO:0000256" key="2">
    <source>
        <dbReference type="ARBA" id="ARBA00022729"/>
    </source>
</evidence>
<comment type="similarity">
    <text evidence="1">Belongs to the leucine-binding protein family.</text>
</comment>
<dbReference type="EMBL" id="JACTNF010000052">
    <property type="protein sequence ID" value="MBO1077223.1"/>
    <property type="molecule type" value="Genomic_DNA"/>
</dbReference>
<dbReference type="InterPro" id="IPR028082">
    <property type="entry name" value="Peripla_BP_I"/>
</dbReference>
<dbReference type="PANTHER" id="PTHR30483">
    <property type="entry name" value="LEUCINE-SPECIFIC-BINDING PROTEIN"/>
    <property type="match status" value="1"/>
</dbReference>
<sequence>MTQIPDNGTGPRRRQVVAGAAGIAAATLFRPAIARAQGTEPIKIGLVYPKQGTFADLGEGAAAGATLMLEQAGSRILGRPARVIWLDDPNPQSAQQNMQKLIEEEKVTAVLGGASGATALALSALAKRAKIPFITLSGATMLTGKDCNRYTFRCNAPAPVAVRAIAPVLLERGKRWYFLMPDYAFGQDVYAAYKAFLDAAGGQQVGYDKTPLGTADFSGFILKIRQARPDVVVTALSGNDLPLLLKQYADFGMKDGAPISSPIITDTDIVNAGTQASGIYGKVWHYEDSRNSDADNAFTKAYTAKMGRPPHANAFLASVSMRLMLAGIEKAGSARPDAIVRALESVRIEDDDFPIFFREWDHQLMHRTVLLKVRPQFTDPWKALEVIKSAPDAPAGLDALYGAQSDSACALGDI</sequence>
<dbReference type="Proteomes" id="UP001518990">
    <property type="component" value="Unassembled WGS sequence"/>
</dbReference>
<dbReference type="InterPro" id="IPR051010">
    <property type="entry name" value="BCAA_transport"/>
</dbReference>
<keyword evidence="2" id="KW-0732">Signal</keyword>
<dbReference type="PANTHER" id="PTHR30483:SF6">
    <property type="entry name" value="PERIPLASMIC BINDING PROTEIN OF ABC TRANSPORTER FOR NATURAL AMINO ACIDS"/>
    <property type="match status" value="1"/>
</dbReference>
<dbReference type="InterPro" id="IPR028081">
    <property type="entry name" value="Leu-bd"/>
</dbReference>
<keyword evidence="3" id="KW-0813">Transport</keyword>
<protein>
    <submittedName>
        <fullName evidence="5">ABC transporter substrate-binding protein</fullName>
    </submittedName>
</protein>
<evidence type="ECO:0000313" key="5">
    <source>
        <dbReference type="EMBL" id="MBO1077223.1"/>
    </source>
</evidence>
<dbReference type="Gene3D" id="3.40.50.2300">
    <property type="match status" value="2"/>
</dbReference>
<proteinExistence type="inferred from homology"/>
<dbReference type="SUPFAM" id="SSF53822">
    <property type="entry name" value="Periplasmic binding protein-like I"/>
    <property type="match status" value="1"/>
</dbReference>
<reference evidence="5 6" key="1">
    <citation type="submission" date="2020-09" db="EMBL/GenBank/DDBJ databases">
        <title>Roseomonas.</title>
        <authorList>
            <person name="Zhu W."/>
        </authorList>
    </citation>
    <scope>NUCLEOTIDE SEQUENCE [LARGE SCALE GENOMIC DNA]</scope>
    <source>
        <strain evidence="5 6">1311</strain>
    </source>
</reference>
<feature type="domain" description="Leucine-binding protein" evidence="4">
    <location>
        <begin position="41"/>
        <end position="374"/>
    </location>
</feature>
<keyword evidence="3" id="KW-0029">Amino-acid transport</keyword>
<name>A0ABS3KKV2_9PROT</name>
<gene>
    <name evidence="5" type="ORF">IAI60_21735</name>
</gene>
<organism evidence="5 6">
    <name type="scientific">Roseomonas marmotae</name>
    <dbReference type="NCBI Taxonomy" id="2768161"/>
    <lineage>
        <taxon>Bacteria</taxon>
        <taxon>Pseudomonadati</taxon>
        <taxon>Pseudomonadota</taxon>
        <taxon>Alphaproteobacteria</taxon>
        <taxon>Acetobacterales</taxon>
        <taxon>Roseomonadaceae</taxon>
        <taxon>Roseomonas</taxon>
    </lineage>
</organism>
<dbReference type="RefSeq" id="WP_207451218.1">
    <property type="nucleotide sequence ID" value="NZ_JACTNF010000052.1"/>
</dbReference>
<keyword evidence="6" id="KW-1185">Reference proteome</keyword>
<accession>A0ABS3KKV2</accession>
<evidence type="ECO:0000256" key="3">
    <source>
        <dbReference type="ARBA" id="ARBA00022970"/>
    </source>
</evidence>
<evidence type="ECO:0000259" key="4">
    <source>
        <dbReference type="Pfam" id="PF13458"/>
    </source>
</evidence>